<dbReference type="Proteomes" id="UP000486602">
    <property type="component" value="Unassembled WGS sequence"/>
</dbReference>
<keyword evidence="12" id="KW-0472">Membrane</keyword>
<dbReference type="InterPro" id="IPR009647">
    <property type="entry name" value="PBP_C"/>
</dbReference>
<dbReference type="AlphaFoldDB" id="A0A7K3WR67"/>
<evidence type="ECO:0000256" key="3">
    <source>
        <dbReference type="ARBA" id="ARBA00007739"/>
    </source>
</evidence>
<protein>
    <recommendedName>
        <fullName evidence="10">peptidoglycan glycosyltransferase</fullName>
        <ecNumber evidence="10">2.4.99.28</ecNumber>
    </recommendedName>
</protein>
<evidence type="ECO:0000256" key="6">
    <source>
        <dbReference type="ARBA" id="ARBA00022676"/>
    </source>
</evidence>
<feature type="domain" description="Glycosyl transferase family 51" evidence="14">
    <location>
        <begin position="58"/>
        <end position="220"/>
    </location>
</feature>
<accession>A0A7K3WR67</accession>
<dbReference type="Pfam" id="PF00905">
    <property type="entry name" value="Transpeptidase"/>
    <property type="match status" value="1"/>
</dbReference>
<feature type="domain" description="Penicillin-binding protein transpeptidase" evidence="13">
    <location>
        <begin position="297"/>
        <end position="544"/>
    </location>
</feature>
<comment type="caution">
    <text evidence="16">The sequence shown here is derived from an EMBL/GenBank/DDBJ whole genome shotgun (WGS) entry which is preliminary data.</text>
</comment>
<evidence type="ECO:0000259" key="15">
    <source>
        <dbReference type="Pfam" id="PF06832"/>
    </source>
</evidence>
<dbReference type="RefSeq" id="WP_163285565.1">
    <property type="nucleotide sequence ID" value="NZ_JAAGVY010000021.1"/>
</dbReference>
<dbReference type="InterPro" id="IPR023346">
    <property type="entry name" value="Lysozyme-like_dom_sf"/>
</dbReference>
<gene>
    <name evidence="16" type="primary">pbpC</name>
    <name evidence="16" type="ORF">G3O08_11720</name>
</gene>
<evidence type="ECO:0000256" key="1">
    <source>
        <dbReference type="ARBA" id="ARBA00004752"/>
    </source>
</evidence>
<evidence type="ECO:0000256" key="2">
    <source>
        <dbReference type="ARBA" id="ARBA00007090"/>
    </source>
</evidence>
<dbReference type="SUPFAM" id="SSF53955">
    <property type="entry name" value="Lysozyme-like"/>
    <property type="match status" value="1"/>
</dbReference>
<name>A0A7K3WR67_9FLAO</name>
<keyword evidence="12" id="KW-0812">Transmembrane</keyword>
<dbReference type="EC" id="2.4.99.28" evidence="10"/>
<dbReference type="InterPro" id="IPR012338">
    <property type="entry name" value="Beta-lactam/transpept-like"/>
</dbReference>
<evidence type="ECO:0000256" key="10">
    <source>
        <dbReference type="ARBA" id="ARBA00044770"/>
    </source>
</evidence>
<comment type="similarity">
    <text evidence="2">In the C-terminal section; belongs to the transpeptidase family.</text>
</comment>
<evidence type="ECO:0000256" key="5">
    <source>
        <dbReference type="ARBA" id="ARBA00022670"/>
    </source>
</evidence>
<keyword evidence="12" id="KW-1133">Transmembrane helix</keyword>
<keyword evidence="17" id="KW-1185">Reference proteome</keyword>
<evidence type="ECO:0000256" key="8">
    <source>
        <dbReference type="ARBA" id="ARBA00022801"/>
    </source>
</evidence>
<evidence type="ECO:0000256" key="11">
    <source>
        <dbReference type="ARBA" id="ARBA00049902"/>
    </source>
</evidence>
<evidence type="ECO:0000313" key="16">
    <source>
        <dbReference type="EMBL" id="NEN24170.1"/>
    </source>
</evidence>
<comment type="similarity">
    <text evidence="3">In the N-terminal section; belongs to the glycosyltransferase 51 family.</text>
</comment>
<dbReference type="SUPFAM" id="SSF56601">
    <property type="entry name" value="beta-lactamase/transpeptidase-like"/>
    <property type="match status" value="1"/>
</dbReference>
<proteinExistence type="inferred from homology"/>
<comment type="catalytic activity">
    <reaction evidence="11">
        <text>[GlcNAc-(1-&gt;4)-Mur2Ac(oyl-L-Ala-gamma-D-Glu-L-Lys-D-Ala-D-Ala)](n)-di-trans,octa-cis-undecaprenyl diphosphate + beta-D-GlcNAc-(1-&gt;4)-Mur2Ac(oyl-L-Ala-gamma-D-Glu-L-Lys-D-Ala-D-Ala)-di-trans,octa-cis-undecaprenyl diphosphate = [GlcNAc-(1-&gt;4)-Mur2Ac(oyl-L-Ala-gamma-D-Glu-L-Lys-D-Ala-D-Ala)](n+1)-di-trans,octa-cis-undecaprenyl diphosphate + di-trans,octa-cis-undecaprenyl diphosphate + H(+)</text>
        <dbReference type="Rhea" id="RHEA:23708"/>
        <dbReference type="Rhea" id="RHEA-COMP:9602"/>
        <dbReference type="Rhea" id="RHEA-COMP:9603"/>
        <dbReference type="ChEBI" id="CHEBI:15378"/>
        <dbReference type="ChEBI" id="CHEBI:58405"/>
        <dbReference type="ChEBI" id="CHEBI:60033"/>
        <dbReference type="ChEBI" id="CHEBI:78435"/>
        <dbReference type="EC" id="2.4.99.28"/>
    </reaction>
</comment>
<feature type="domain" description="Penicillin-binding C-terminal" evidence="15">
    <location>
        <begin position="681"/>
        <end position="762"/>
    </location>
</feature>
<dbReference type="EMBL" id="JAAGVY010000021">
    <property type="protein sequence ID" value="NEN24170.1"/>
    <property type="molecule type" value="Genomic_DNA"/>
</dbReference>
<dbReference type="Pfam" id="PF00912">
    <property type="entry name" value="Transgly"/>
    <property type="match status" value="1"/>
</dbReference>
<dbReference type="NCBIfam" id="TIGR02073">
    <property type="entry name" value="PBP_1c"/>
    <property type="match status" value="1"/>
</dbReference>
<evidence type="ECO:0000259" key="14">
    <source>
        <dbReference type="Pfam" id="PF00912"/>
    </source>
</evidence>
<organism evidence="16 17">
    <name type="scientific">Cryomorpha ignava</name>
    <dbReference type="NCBI Taxonomy" id="101383"/>
    <lineage>
        <taxon>Bacteria</taxon>
        <taxon>Pseudomonadati</taxon>
        <taxon>Bacteroidota</taxon>
        <taxon>Flavobacteriia</taxon>
        <taxon>Flavobacteriales</taxon>
        <taxon>Cryomorphaceae</taxon>
        <taxon>Cryomorpha</taxon>
    </lineage>
</organism>
<dbReference type="InterPro" id="IPR001460">
    <property type="entry name" value="PCN-bd_Tpept"/>
</dbReference>
<dbReference type="Gene3D" id="3.40.710.10">
    <property type="entry name" value="DD-peptidase/beta-lactamase superfamily"/>
    <property type="match status" value="1"/>
</dbReference>
<dbReference type="PANTHER" id="PTHR32282">
    <property type="entry name" value="BINDING PROTEIN TRANSPEPTIDASE, PUTATIVE-RELATED"/>
    <property type="match status" value="1"/>
</dbReference>
<evidence type="ECO:0000256" key="9">
    <source>
        <dbReference type="ARBA" id="ARBA00023268"/>
    </source>
</evidence>
<reference evidence="16 17" key="1">
    <citation type="submission" date="2020-02" db="EMBL/GenBank/DDBJ databases">
        <title>Out from the shadows clarifying the taxonomy of the family Cryomorphaceae and related taxa by utilizing the GTDB taxonomic framework.</title>
        <authorList>
            <person name="Bowman J.P."/>
        </authorList>
    </citation>
    <scope>NUCLEOTIDE SEQUENCE [LARGE SCALE GENOMIC DNA]</scope>
    <source>
        <strain evidence="16 17">QSSC 1-22</strain>
    </source>
</reference>
<evidence type="ECO:0000256" key="12">
    <source>
        <dbReference type="SAM" id="Phobius"/>
    </source>
</evidence>
<dbReference type="GO" id="GO:0004180">
    <property type="term" value="F:carboxypeptidase activity"/>
    <property type="evidence" value="ECO:0007669"/>
    <property type="project" value="UniProtKB-KW"/>
</dbReference>
<dbReference type="InterPro" id="IPR036950">
    <property type="entry name" value="PBP_transglycosylase"/>
</dbReference>
<comment type="pathway">
    <text evidence="1">Cell wall biogenesis; peptidoglycan biosynthesis.</text>
</comment>
<keyword evidence="6" id="KW-0328">Glycosyltransferase</keyword>
<keyword evidence="7" id="KW-0808">Transferase</keyword>
<dbReference type="GO" id="GO:0030288">
    <property type="term" value="C:outer membrane-bounded periplasmic space"/>
    <property type="evidence" value="ECO:0007669"/>
    <property type="project" value="TreeGrafter"/>
</dbReference>
<dbReference type="InterPro" id="IPR050396">
    <property type="entry name" value="Glycosyltr_51/Transpeptidase"/>
</dbReference>
<evidence type="ECO:0000313" key="17">
    <source>
        <dbReference type="Proteomes" id="UP000486602"/>
    </source>
</evidence>
<dbReference type="Gene3D" id="1.10.3810.10">
    <property type="entry name" value="Biosynthetic peptidoglycan transglycosylase-like"/>
    <property type="match status" value="1"/>
</dbReference>
<dbReference type="Pfam" id="PF06832">
    <property type="entry name" value="BiPBP_C"/>
    <property type="match status" value="1"/>
</dbReference>
<keyword evidence="9" id="KW-0511">Multifunctional enzyme</keyword>
<keyword evidence="5" id="KW-0645">Protease</keyword>
<dbReference type="GO" id="GO:0009252">
    <property type="term" value="P:peptidoglycan biosynthetic process"/>
    <property type="evidence" value="ECO:0007669"/>
    <property type="project" value="InterPro"/>
</dbReference>
<evidence type="ECO:0000256" key="7">
    <source>
        <dbReference type="ARBA" id="ARBA00022679"/>
    </source>
</evidence>
<dbReference type="GO" id="GO:0008955">
    <property type="term" value="F:peptidoglycan glycosyltransferase activity"/>
    <property type="evidence" value="ECO:0007669"/>
    <property type="project" value="UniProtKB-EC"/>
</dbReference>
<dbReference type="GO" id="GO:0006508">
    <property type="term" value="P:proteolysis"/>
    <property type="evidence" value="ECO:0007669"/>
    <property type="project" value="UniProtKB-KW"/>
</dbReference>
<dbReference type="PANTHER" id="PTHR32282:SF15">
    <property type="entry name" value="PENICILLIN-BINDING PROTEIN 1C"/>
    <property type="match status" value="1"/>
</dbReference>
<sequence>MSVRRRISIALAAIFLAIGIWWLFCLPANLFDKPLSTIVLDRTGQLIGARIADDGQWRFPETDTVPVKFAACITTYEDGGFYSHPGISPGAMLRAAWQNVNRGGVVSGASTITMQIMRMSRSPKPRSIWQKLIEISWATRAEWRYSKDEILNLYASNAPFGGNVVGLDAAAWRYFNKPAYALSWSESAVLAVLPNAPGMIYPGRNPAELLRKRNGLLKDLRENEIISDEDYSLALLEDLPSTPLPLPENARHLLATAAKTKDGQRIELTIKSRLQNDATDILNRRLDDLRRNHINNGALLISDTETGEILAYVGNGKPFEDNDGTANDMIMTPRSSGSILKPFLFGAMIESGVLTPRQLVPDIPTQYSGFSPKNYDESYSGAVPAEEALARSLNIPAVRMLRDYGIPNFHKTLNEIGFTTITKSPGHYGLSLILGGAEVTLWDLVNAYRMMGNTLNRYPSHPPFISIGYSLNQRDTLPKYSIDAGACYSTADAMAMVTRPDERASWEVFGGSEKIAWKTGTSYGFRDAWAVGITAKYTVGVWVGNASGEGRPGITGLNAAAPVMFDIFNILPDTRWFMQPTAEFALANMCARSGMRASNICADIRSEQIPKTCLETPACNYCEWVHVDENEEYRVNTDCYPQSKIHTKSWFLLPPLEAWYYQRYNADYTRLPDWKADCNPQKSGNVMRMIYPREESSVFIPRELGGEKEKIVLKAAHTRPNAVIYWHINDEYIGVTSGFHQMEIQVPTGSYRLLMVDNTGETLITNIKVETK</sequence>
<evidence type="ECO:0000256" key="4">
    <source>
        <dbReference type="ARBA" id="ARBA00022645"/>
    </source>
</evidence>
<dbReference type="InterPro" id="IPR011815">
    <property type="entry name" value="PBP_1c"/>
</dbReference>
<dbReference type="InterPro" id="IPR001264">
    <property type="entry name" value="Glyco_trans_51"/>
</dbReference>
<feature type="transmembrane region" description="Helical" evidence="12">
    <location>
        <begin position="7"/>
        <end position="24"/>
    </location>
</feature>
<evidence type="ECO:0000259" key="13">
    <source>
        <dbReference type="Pfam" id="PF00905"/>
    </source>
</evidence>
<keyword evidence="4" id="KW-0121">Carboxypeptidase</keyword>
<keyword evidence="8" id="KW-0378">Hydrolase</keyword>
<dbReference type="GO" id="GO:0008658">
    <property type="term" value="F:penicillin binding"/>
    <property type="evidence" value="ECO:0007669"/>
    <property type="project" value="InterPro"/>
</dbReference>